<dbReference type="RefSeq" id="WP_310774711.1">
    <property type="nucleotide sequence ID" value="NZ_CP134052.1"/>
</dbReference>
<proteinExistence type="predicted"/>
<dbReference type="EMBL" id="CP134052">
    <property type="protein sequence ID" value="WNC17913.1"/>
    <property type="molecule type" value="Genomic_DNA"/>
</dbReference>
<name>A0ABY9TD53_BREBE</name>
<gene>
    <name evidence="1" type="ORF">RGB73_30120</name>
</gene>
<geneLocation type="plasmid" evidence="1 2">
    <name>pBbsI</name>
</geneLocation>
<evidence type="ECO:0000313" key="1">
    <source>
        <dbReference type="EMBL" id="WNC17913.1"/>
    </source>
</evidence>
<organism evidence="1 2">
    <name type="scientific">Brevibacillus brevis</name>
    <name type="common">Bacillus brevis</name>
    <dbReference type="NCBI Taxonomy" id="1393"/>
    <lineage>
        <taxon>Bacteria</taxon>
        <taxon>Bacillati</taxon>
        <taxon>Bacillota</taxon>
        <taxon>Bacilli</taxon>
        <taxon>Bacillales</taxon>
        <taxon>Paenibacillaceae</taxon>
        <taxon>Brevibacillus</taxon>
    </lineage>
</organism>
<protein>
    <submittedName>
        <fullName evidence="1">MerR family transcriptional regulator</fullName>
    </submittedName>
</protein>
<evidence type="ECO:0000313" key="2">
    <source>
        <dbReference type="Proteomes" id="UP001256827"/>
    </source>
</evidence>
<accession>A0ABY9TD53</accession>
<dbReference type="Proteomes" id="UP001256827">
    <property type="component" value="Plasmid pBbsI"/>
</dbReference>
<keyword evidence="1" id="KW-0614">Plasmid</keyword>
<reference evidence="1 2" key="1">
    <citation type="submission" date="2023-09" db="EMBL/GenBank/DDBJ databases">
        <title>Complete Genome and Methylome dissection of Bacillus brevis NEB573 original source of BbsI restriction endonuclease.</title>
        <authorList>
            <person name="Fomenkov A."/>
            <person name="Roberts R.D."/>
        </authorList>
    </citation>
    <scope>NUCLEOTIDE SEQUENCE [LARGE SCALE GENOMIC DNA]</scope>
    <source>
        <strain evidence="1 2">NEB573</strain>
        <plasmid evidence="1 2">pBbsI</plasmid>
    </source>
</reference>
<keyword evidence="2" id="KW-1185">Reference proteome</keyword>
<dbReference type="InterPro" id="IPR009061">
    <property type="entry name" value="DNA-bd_dom_put_sf"/>
</dbReference>
<sequence>MVEGEKQHWKLNEFSKQIGKHYNTVDSWFKEMERKRIHYINRVESSGEKVYDSKDLEIGLFIKKKREEGWNLDPIFDSVAQEFEVRPFPAGSDNQLEVSDPAELRKVLLREFEQMAYRIAEQKASEAIRALPEPKSREEERQEKINDFITQSRILDQLEDEALALWYQKPETERVKKTGLFGLVKIEDVENRDKFVRDYIRKHKEERIRKEFGIKEN</sequence>
<dbReference type="SUPFAM" id="SSF46955">
    <property type="entry name" value="Putative DNA-binding domain"/>
    <property type="match status" value="1"/>
</dbReference>